<dbReference type="Pfam" id="PF19269">
    <property type="entry name" value="Anticodon_2"/>
    <property type="match status" value="1"/>
</dbReference>
<dbReference type="GO" id="GO:0006424">
    <property type="term" value="P:glutamyl-tRNA aminoacylation"/>
    <property type="evidence" value="ECO:0007669"/>
    <property type="project" value="InterPro"/>
</dbReference>
<dbReference type="GO" id="GO:0005829">
    <property type="term" value="C:cytosol"/>
    <property type="evidence" value="ECO:0007669"/>
    <property type="project" value="TreeGrafter"/>
</dbReference>
<feature type="non-terminal residue" evidence="9">
    <location>
        <position position="329"/>
    </location>
</feature>
<dbReference type="InterPro" id="IPR045462">
    <property type="entry name" value="aa-tRNA-synth_I_cd-bd"/>
</dbReference>
<protein>
    <submittedName>
        <fullName evidence="9">Uncharacterized protein</fullName>
    </submittedName>
</protein>
<keyword evidence="3" id="KW-0547">Nucleotide-binding</keyword>
<evidence type="ECO:0000256" key="5">
    <source>
        <dbReference type="ARBA" id="ARBA00022917"/>
    </source>
</evidence>
<keyword evidence="6" id="KW-0030">Aminoacyl-tRNA synthetase</keyword>
<dbReference type="InterPro" id="IPR020751">
    <property type="entry name" value="aa-tRNA-synth_I_codon-bd_sub2"/>
</dbReference>
<dbReference type="SUPFAM" id="SSF52374">
    <property type="entry name" value="Nucleotidylyl transferase"/>
    <property type="match status" value="1"/>
</dbReference>
<evidence type="ECO:0000313" key="9">
    <source>
        <dbReference type="EMBL" id="SVC88277.1"/>
    </source>
</evidence>
<dbReference type="PANTHER" id="PTHR43311:SF2">
    <property type="entry name" value="GLUTAMATE--TRNA LIGASE, MITOCHONDRIAL-RELATED"/>
    <property type="match status" value="1"/>
</dbReference>
<comment type="similarity">
    <text evidence="1">Belongs to the class-I aminoacyl-tRNA synthetase family. Glutamate--tRNA ligase type 1 subfamily.</text>
</comment>
<dbReference type="InterPro" id="IPR004527">
    <property type="entry name" value="Glu-tRNA-ligase_bac/mito"/>
</dbReference>
<dbReference type="Gene3D" id="3.40.50.620">
    <property type="entry name" value="HUPs"/>
    <property type="match status" value="1"/>
</dbReference>
<evidence type="ECO:0000256" key="4">
    <source>
        <dbReference type="ARBA" id="ARBA00022840"/>
    </source>
</evidence>
<evidence type="ECO:0000259" key="8">
    <source>
        <dbReference type="Pfam" id="PF19269"/>
    </source>
</evidence>
<feature type="domain" description="Glutamyl/glutaminyl-tRNA synthetase class Ib catalytic" evidence="7">
    <location>
        <begin position="2"/>
        <end position="169"/>
    </location>
</feature>
<dbReference type="SUPFAM" id="SSF48163">
    <property type="entry name" value="An anticodon-binding domain of class I aminoacyl-tRNA synthetases"/>
    <property type="match status" value="1"/>
</dbReference>
<reference evidence="9" key="1">
    <citation type="submission" date="2018-05" db="EMBL/GenBank/DDBJ databases">
        <authorList>
            <person name="Lanie J.A."/>
            <person name="Ng W.-L."/>
            <person name="Kazmierczak K.M."/>
            <person name="Andrzejewski T.M."/>
            <person name="Davidsen T.M."/>
            <person name="Wayne K.J."/>
            <person name="Tettelin H."/>
            <person name="Glass J.I."/>
            <person name="Rusch D."/>
            <person name="Podicherti R."/>
            <person name="Tsui H.-C.T."/>
            <person name="Winkler M.E."/>
        </authorList>
    </citation>
    <scope>NUCLEOTIDE SEQUENCE</scope>
</reference>
<keyword evidence="4" id="KW-0067">ATP-binding</keyword>
<keyword evidence="2" id="KW-0436">Ligase</keyword>
<gene>
    <name evidence="9" type="ORF">METZ01_LOCUS341131</name>
</gene>
<dbReference type="GO" id="GO:0004818">
    <property type="term" value="F:glutamate-tRNA ligase activity"/>
    <property type="evidence" value="ECO:0007669"/>
    <property type="project" value="InterPro"/>
</dbReference>
<sequence>KVVRFKVPQKGTTVVDDQVHGEVSFGNENLEDFTLLRSDEKPTYHLSNVVDDIEMGVTHVIRGADHLPNTPKQILVYEALDAKVPVFAHLPLILGPDKKRLSKRHGATSVTYFRDKGYLPGAVVNYLALLGWSPGDDREIFTLYELTKEFSLDRVNSSNAEFDVEKLGWLNGKYISEVPAGELMNSVRDALSNRGCWQEELDMERRDYIFALIDLWQSRSRTINELADNIAPFLTEAFPYLPEALEANISGKDLLGPVEALREALTQVDPWNQEELEVTIRQLAEGLELEASELIQPCRIAVTGTASSPGIFEVLELMGRENTRVRLDR</sequence>
<dbReference type="AlphaFoldDB" id="A0A382QTJ4"/>
<evidence type="ECO:0000256" key="1">
    <source>
        <dbReference type="ARBA" id="ARBA00007894"/>
    </source>
</evidence>
<dbReference type="Gene3D" id="1.10.10.350">
    <property type="match status" value="1"/>
</dbReference>
<dbReference type="InterPro" id="IPR014729">
    <property type="entry name" value="Rossmann-like_a/b/a_fold"/>
</dbReference>
<dbReference type="InterPro" id="IPR049940">
    <property type="entry name" value="GluQ/Sye"/>
</dbReference>
<feature type="non-terminal residue" evidence="9">
    <location>
        <position position="1"/>
    </location>
</feature>
<evidence type="ECO:0000256" key="2">
    <source>
        <dbReference type="ARBA" id="ARBA00022598"/>
    </source>
</evidence>
<evidence type="ECO:0000256" key="6">
    <source>
        <dbReference type="ARBA" id="ARBA00023146"/>
    </source>
</evidence>
<dbReference type="Pfam" id="PF00749">
    <property type="entry name" value="tRNA-synt_1c"/>
    <property type="match status" value="1"/>
</dbReference>
<dbReference type="PANTHER" id="PTHR43311">
    <property type="entry name" value="GLUTAMATE--TRNA LIGASE"/>
    <property type="match status" value="1"/>
</dbReference>
<dbReference type="InterPro" id="IPR020058">
    <property type="entry name" value="Glu/Gln-tRNA-synth_Ib_cat-dom"/>
</dbReference>
<dbReference type="EMBL" id="UINC01116496">
    <property type="protein sequence ID" value="SVC88277.1"/>
    <property type="molecule type" value="Genomic_DNA"/>
</dbReference>
<evidence type="ECO:0000259" key="7">
    <source>
        <dbReference type="Pfam" id="PF00749"/>
    </source>
</evidence>
<dbReference type="GO" id="GO:0000049">
    <property type="term" value="F:tRNA binding"/>
    <property type="evidence" value="ECO:0007669"/>
    <property type="project" value="InterPro"/>
</dbReference>
<accession>A0A382QTJ4</accession>
<dbReference type="NCBIfam" id="TIGR00464">
    <property type="entry name" value="gltX_bact"/>
    <property type="match status" value="1"/>
</dbReference>
<name>A0A382QTJ4_9ZZZZ</name>
<keyword evidence="5" id="KW-0648">Protein biosynthesis</keyword>
<evidence type="ECO:0000256" key="3">
    <source>
        <dbReference type="ARBA" id="ARBA00022741"/>
    </source>
</evidence>
<dbReference type="InterPro" id="IPR008925">
    <property type="entry name" value="aa_tRNA-synth_I_cd-bd_sf"/>
</dbReference>
<proteinExistence type="inferred from homology"/>
<feature type="domain" description="Aminoacyl-tRNA synthetase class I anticodon-binding" evidence="8">
    <location>
        <begin position="202"/>
        <end position="329"/>
    </location>
</feature>
<dbReference type="GO" id="GO:0005524">
    <property type="term" value="F:ATP binding"/>
    <property type="evidence" value="ECO:0007669"/>
    <property type="project" value="UniProtKB-KW"/>
</dbReference>
<organism evidence="9">
    <name type="scientific">marine metagenome</name>
    <dbReference type="NCBI Taxonomy" id="408172"/>
    <lineage>
        <taxon>unclassified sequences</taxon>
        <taxon>metagenomes</taxon>
        <taxon>ecological metagenomes</taxon>
    </lineage>
</organism>